<feature type="region of interest" description="Disordered" evidence="9">
    <location>
        <begin position="824"/>
        <end position="849"/>
    </location>
</feature>
<feature type="region of interest" description="Disordered" evidence="9">
    <location>
        <begin position="494"/>
        <end position="541"/>
    </location>
</feature>
<sequence length="1608" mass="176532">RTVAIPFPLERLDSRDVFWELQSSLLPSRSELGQGVEAGGLQLPREIGSICPSLSPTRPETERYGTNPPGLSEPKIDEIGEQRATGTEDRIKAVVLMRKHLLHVDHSPMNVEDGGTVSKESRSPTLVSESMVGNPQQTLPLELRGDIPQSQHNKLRVTTDCKTPESCSDASNSNHCPQAPLSQPLSNVFRSDRISSPVPDRTEVSKGKAEGSGNCLTHQWTCGKKITPETPINSVHPISKLNKNSNAPGAAQPLMSVPLGFQCSTLFKSGQSVAFLPPSNFPSPLCKITLPPGLGQIAALREATASQFQKDALAQSSCSSTASMLKTYPFHFSVGRGPETEKKSPSSSSKVRSDTSSKGFPSRTDHKSTMSSMAAPAVAAPVQQVNPGSAPPTRYTISPTAAICCSPALANITSQSHLLSLVEKSSLFRGVEKSLLPYLKPKSLSSPEELNIPCSVESRDLPLDLSAKSKRQENIQVQNNPSLAAEIHCPESHQKSFARSKKTHSSSFGSSSTFDSQRNGAPLKPSSKRTNNHVLEPNSSWVKCSSPSPLSKLPGTYVGVASPILASTLRNKDGKSAAFVEDLQTFAKQETISIVDQGEQPVCRERKEPLAAKSALHNKSGKLSSTGTQQGYLSSQLCATANSQPQRKSGGSKGGTQFVPPVKSLWHPPCLFTSPQINPSQTQFPKTKNSPKQGLFHNSHLSPVKLKDEKWEKTISPLSNLESIVKQKALETTVLTGENYCDMPSLGSKRPEESNVENRCLESTLQQTLTSGSVPYRIIKGPTLNLDRTSPLMDTTPVVTRPVITSVPVPQDNVQENQIKQAENMSSVGWQKIKSSTSSKKKPPSIKGECKERKMLQQLVDQTAVEEKTTEKKVSSHLKVERIAASLQSPTVEEETKVNGSKEETPSKGKGATTKQKIPKKLFKEKTPPDVQKKTMSVNKKRKDKDSPTVKQDPSNKKKNEELPAVRKSGLKDGTSPKLVGKARKGKSHLAEMEHYNSNNIDGENIPYRSPQGDGDPQSLCSKDWPSKESDSQEEASLRPRRGRRRTDEALLRDWSFANPPTPPPLDAPSTPPPTPPPPVPVRRPRGRPRINPLPEDLDTEKGGDTSSIKKRKRCKNRKYQNGEYITEKDKVADGEEEKLGVEDGDATHEKTSVYPCLSATLTSEFPSTEISPKRTLFTRSGLTRPQESPPDAHPIDKPSGKRKFKSKHLCDSNEPKKLKTKKSSLGKRAAGLMSDEDGSPPKKIQTTCTPCASPKQSHSPLSTKKEAAAGKSGMVESTPFRPVPPEVRRLIVNKNAGETLLQRAARLGYQDVVLYCLEKDVREVNRRDNAGYTALHEACARGWTHIVQVLLKHGADVNCSAQDGTRPIHDAVAADNLPAVWMLLNHGADPTLATYSGQTAVKLAQSPAMKTFLKEYFTDLEGRTDQDPSLQWDFYSSSVFETELEQCWNFLLSQPEEEGEESLREQEKEVETEADCLLFEFSSEPLLPCYHVQVSLSQGFCNWFLLTDVLKRLKVSTRIFQSRYPQFEVVCIPRAELWKQISVSQTCPTIEELQPRDEEDEEDNRAETVELVRCVPDLQRLLGSSIEIVSDVDEVEDTSGLDSRPSR</sequence>
<dbReference type="GO" id="GO:0005634">
    <property type="term" value="C:nucleus"/>
    <property type="evidence" value="ECO:0007669"/>
    <property type="project" value="UniProtKB-SubCell"/>
</dbReference>
<keyword evidence="8" id="KW-0040">ANK repeat</keyword>
<feature type="region of interest" description="Disordered" evidence="9">
    <location>
        <begin position="334"/>
        <end position="375"/>
    </location>
</feature>
<feature type="compositionally biased region" description="Polar residues" evidence="9">
    <location>
        <begin position="676"/>
        <end position="692"/>
    </location>
</feature>
<feature type="region of interest" description="Disordered" evidence="9">
    <location>
        <begin position="47"/>
        <end position="76"/>
    </location>
</feature>
<evidence type="ECO:0000256" key="3">
    <source>
        <dbReference type="ARBA" id="ARBA00022553"/>
    </source>
</evidence>
<keyword evidence="6" id="KW-0539">Nucleus</keyword>
<feature type="region of interest" description="Disordered" evidence="9">
    <location>
        <begin position="107"/>
        <end position="131"/>
    </location>
</feature>
<feature type="compositionally biased region" description="Basic residues" evidence="9">
    <location>
        <begin position="1109"/>
        <end position="1119"/>
    </location>
</feature>
<proteinExistence type="inferred from homology"/>
<evidence type="ECO:0000313" key="11">
    <source>
        <dbReference type="EMBL" id="TRY56900.1"/>
    </source>
</evidence>
<dbReference type="SMART" id="SM00248">
    <property type="entry name" value="ANK"/>
    <property type="match status" value="3"/>
</dbReference>
<feature type="compositionally biased region" description="Basic and acidic residues" evidence="9">
    <location>
        <begin position="944"/>
        <end position="965"/>
    </location>
</feature>
<dbReference type="EMBL" id="SRMA01027255">
    <property type="protein sequence ID" value="TRY56900.1"/>
    <property type="molecule type" value="Genomic_DNA"/>
</dbReference>
<feature type="repeat" description="ANK" evidence="8">
    <location>
        <begin position="1331"/>
        <end position="1363"/>
    </location>
</feature>
<feature type="compositionally biased region" description="Polar residues" evidence="9">
    <location>
        <begin position="640"/>
        <end position="649"/>
    </location>
</feature>
<organism evidence="11 12">
    <name type="scientific">Danionella cerebrum</name>
    <dbReference type="NCBI Taxonomy" id="2873325"/>
    <lineage>
        <taxon>Eukaryota</taxon>
        <taxon>Metazoa</taxon>
        <taxon>Chordata</taxon>
        <taxon>Craniata</taxon>
        <taxon>Vertebrata</taxon>
        <taxon>Euteleostomi</taxon>
        <taxon>Actinopterygii</taxon>
        <taxon>Neopterygii</taxon>
        <taxon>Teleostei</taxon>
        <taxon>Ostariophysi</taxon>
        <taxon>Cypriniformes</taxon>
        <taxon>Danionidae</taxon>
        <taxon>Danioninae</taxon>
        <taxon>Danionella</taxon>
    </lineage>
</organism>
<accession>A0A553MUP1</accession>
<evidence type="ECO:0000259" key="10">
    <source>
        <dbReference type="Pfam" id="PF16553"/>
    </source>
</evidence>
<evidence type="ECO:0000256" key="9">
    <source>
        <dbReference type="SAM" id="MobiDB-lite"/>
    </source>
</evidence>
<dbReference type="PANTHER" id="PTHR24117">
    <property type="entry name" value="AGAP007537-PB"/>
    <property type="match status" value="1"/>
</dbReference>
<feature type="compositionally biased region" description="Basic and acidic residues" evidence="9">
    <location>
        <begin position="200"/>
        <end position="209"/>
    </location>
</feature>
<feature type="repeat" description="ANK" evidence="8">
    <location>
        <begin position="1364"/>
        <end position="1396"/>
    </location>
</feature>
<comment type="similarity">
    <text evidence="7">Belongs to the BCOR family.</text>
</comment>
<evidence type="ECO:0000256" key="5">
    <source>
        <dbReference type="ARBA" id="ARBA00022843"/>
    </source>
</evidence>
<evidence type="ECO:0000256" key="6">
    <source>
        <dbReference type="ARBA" id="ARBA00023242"/>
    </source>
</evidence>
<reference evidence="11 12" key="1">
    <citation type="journal article" date="2019" name="Sci. Data">
        <title>Hybrid genome assembly and annotation of Danionella translucida.</title>
        <authorList>
            <person name="Kadobianskyi M."/>
            <person name="Schulze L."/>
            <person name="Schuelke M."/>
            <person name="Judkewitz B."/>
        </authorList>
    </citation>
    <scope>NUCLEOTIDE SEQUENCE [LARGE SCALE GENOMIC DNA]</scope>
    <source>
        <strain evidence="11 12">Bolton</strain>
    </source>
</reference>
<gene>
    <name evidence="11" type="ORF">DNTS_031025</name>
</gene>
<feature type="compositionally biased region" description="Basic and acidic residues" evidence="9">
    <location>
        <begin position="894"/>
        <end position="907"/>
    </location>
</feature>
<dbReference type="Pfam" id="PF16553">
    <property type="entry name" value="PUFD"/>
    <property type="match status" value="1"/>
</dbReference>
<keyword evidence="2" id="KW-1017">Isopeptide bond</keyword>
<dbReference type="InterPro" id="IPR038227">
    <property type="entry name" value="PUFD_som_sf"/>
</dbReference>
<feature type="non-terminal residue" evidence="11">
    <location>
        <position position="1"/>
    </location>
</feature>
<dbReference type="Pfam" id="PF12796">
    <property type="entry name" value="Ank_2"/>
    <property type="match status" value="1"/>
</dbReference>
<feature type="domain" description="BCL-6 corepressor PCGF1 binding" evidence="10">
    <location>
        <begin position="1476"/>
        <end position="1591"/>
    </location>
</feature>
<dbReference type="PROSITE" id="PS50297">
    <property type="entry name" value="ANK_REP_REGION"/>
    <property type="match status" value="2"/>
</dbReference>
<dbReference type="SUPFAM" id="SSF48403">
    <property type="entry name" value="Ankyrin repeat"/>
    <property type="match status" value="1"/>
</dbReference>
<comment type="caution">
    <text evidence="11">The sequence shown here is derived from an EMBL/GenBank/DDBJ whole genome shotgun (WGS) entry which is preliminary data.</text>
</comment>
<feature type="region of interest" description="Disordered" evidence="9">
    <location>
        <begin position="1163"/>
        <end position="1282"/>
    </location>
</feature>
<feature type="compositionally biased region" description="Polar residues" evidence="9">
    <location>
        <begin position="1245"/>
        <end position="1263"/>
    </location>
</feature>
<feature type="region of interest" description="Disordered" evidence="9">
    <location>
        <begin position="676"/>
        <end position="696"/>
    </location>
</feature>
<feature type="compositionally biased region" description="Low complexity" evidence="9">
    <location>
        <begin position="505"/>
        <end position="516"/>
    </location>
</feature>
<evidence type="ECO:0000313" key="12">
    <source>
        <dbReference type="Proteomes" id="UP000316079"/>
    </source>
</evidence>
<dbReference type="OrthoDB" id="3666223at2759"/>
<dbReference type="GO" id="GO:0000122">
    <property type="term" value="P:negative regulation of transcription by RNA polymerase II"/>
    <property type="evidence" value="ECO:0007669"/>
    <property type="project" value="TreeGrafter"/>
</dbReference>
<protein>
    <recommendedName>
        <fullName evidence="10">BCL-6 corepressor PCGF1 binding domain-containing protein</fullName>
    </recommendedName>
</protein>
<feature type="compositionally biased region" description="Basic and acidic residues" evidence="9">
    <location>
        <begin position="1209"/>
        <end position="1218"/>
    </location>
</feature>
<dbReference type="InterPro" id="IPR002110">
    <property type="entry name" value="Ankyrin_rpt"/>
</dbReference>
<evidence type="ECO:0000256" key="4">
    <source>
        <dbReference type="ARBA" id="ARBA00022737"/>
    </source>
</evidence>
<name>A0A553MUP1_9TELE</name>
<evidence type="ECO:0000256" key="7">
    <source>
        <dbReference type="ARBA" id="ARBA00034703"/>
    </source>
</evidence>
<feature type="region of interest" description="Disordered" evidence="9">
    <location>
        <begin position="191"/>
        <end position="210"/>
    </location>
</feature>
<dbReference type="PANTHER" id="PTHR24117:SF6">
    <property type="entry name" value="BCL-6 COREPRESSOR-LIKE PROTEIN 1"/>
    <property type="match status" value="1"/>
</dbReference>
<feature type="compositionally biased region" description="Pro residues" evidence="9">
    <location>
        <begin position="1060"/>
        <end position="1082"/>
    </location>
</feature>
<keyword evidence="4" id="KW-0677">Repeat</keyword>
<dbReference type="InterPro" id="IPR032365">
    <property type="entry name" value="PUFD"/>
</dbReference>
<feature type="compositionally biased region" description="Basic and acidic residues" evidence="9">
    <location>
        <begin position="1126"/>
        <end position="1148"/>
    </location>
</feature>
<dbReference type="Gene3D" id="1.25.40.20">
    <property type="entry name" value="Ankyrin repeat-containing domain"/>
    <property type="match status" value="1"/>
</dbReference>
<dbReference type="InterPro" id="IPR036770">
    <property type="entry name" value="Ankyrin_rpt-contain_sf"/>
</dbReference>
<dbReference type="PROSITE" id="PS50088">
    <property type="entry name" value="ANK_REPEAT"/>
    <property type="match status" value="2"/>
</dbReference>
<dbReference type="InterPro" id="IPR047144">
    <property type="entry name" value="BCOR-like"/>
</dbReference>
<evidence type="ECO:0000256" key="2">
    <source>
        <dbReference type="ARBA" id="ARBA00022499"/>
    </source>
</evidence>
<keyword evidence="12" id="KW-1185">Reference proteome</keyword>
<dbReference type="FunFam" id="1.25.40.20:FF:000032">
    <property type="entry name" value="BCL-6 corepressor isoform X1"/>
    <property type="match status" value="1"/>
</dbReference>
<feature type="compositionally biased region" description="Low complexity" evidence="9">
    <location>
        <begin position="345"/>
        <end position="358"/>
    </location>
</feature>
<feature type="compositionally biased region" description="Polar residues" evidence="9">
    <location>
        <begin position="532"/>
        <end position="541"/>
    </location>
</feature>
<evidence type="ECO:0000256" key="8">
    <source>
        <dbReference type="PROSITE-ProRule" id="PRU00023"/>
    </source>
</evidence>
<feature type="compositionally biased region" description="Polar residues" evidence="9">
    <location>
        <begin position="1178"/>
        <end position="1187"/>
    </location>
</feature>
<feature type="region of interest" description="Disordered" evidence="9">
    <location>
        <begin position="885"/>
        <end position="1148"/>
    </location>
</feature>
<feature type="region of interest" description="Disordered" evidence="9">
    <location>
        <begin position="640"/>
        <end position="659"/>
    </location>
</feature>
<dbReference type="Gene3D" id="3.10.260.40">
    <property type="entry name" value="BCL-6 corepressor, PCGF1 binding domain"/>
    <property type="match status" value="1"/>
</dbReference>
<keyword evidence="3" id="KW-0597">Phosphoprotein</keyword>
<feature type="compositionally biased region" description="Basic and acidic residues" evidence="9">
    <location>
        <begin position="922"/>
        <end position="933"/>
    </location>
</feature>
<comment type="subcellular location">
    <subcellularLocation>
        <location evidence="1">Nucleus</location>
    </subcellularLocation>
</comment>
<evidence type="ECO:0000256" key="1">
    <source>
        <dbReference type="ARBA" id="ARBA00004123"/>
    </source>
</evidence>
<dbReference type="GO" id="GO:0003714">
    <property type="term" value="F:transcription corepressor activity"/>
    <property type="evidence" value="ECO:0007669"/>
    <property type="project" value="TreeGrafter"/>
</dbReference>
<keyword evidence="5" id="KW-0832">Ubl conjugation</keyword>
<dbReference type="Proteomes" id="UP000316079">
    <property type="component" value="Unassembled WGS sequence"/>
</dbReference>